<organism evidence="3 4">
    <name type="scientific">Colletotrichum gloeosporioides</name>
    <name type="common">Anthracnose fungus</name>
    <name type="synonym">Glomerella cingulata</name>
    <dbReference type="NCBI Taxonomy" id="474922"/>
    <lineage>
        <taxon>Eukaryota</taxon>
        <taxon>Fungi</taxon>
        <taxon>Dikarya</taxon>
        <taxon>Ascomycota</taxon>
        <taxon>Pezizomycotina</taxon>
        <taxon>Sordariomycetes</taxon>
        <taxon>Hypocreomycetidae</taxon>
        <taxon>Glomerellales</taxon>
        <taxon>Glomerellaceae</taxon>
        <taxon>Colletotrichum</taxon>
        <taxon>Colletotrichum gloeosporioides species complex</taxon>
    </lineage>
</organism>
<dbReference type="PANTHER" id="PTHR24359">
    <property type="entry name" value="SERINE/THREONINE-PROTEIN KINASE SBK1"/>
    <property type="match status" value="1"/>
</dbReference>
<dbReference type="SUPFAM" id="SSF56112">
    <property type="entry name" value="Protein kinase-like (PK-like)"/>
    <property type="match status" value="1"/>
</dbReference>
<feature type="domain" description="Protein kinase" evidence="2">
    <location>
        <begin position="253"/>
        <end position="600"/>
    </location>
</feature>
<dbReference type="AlphaFoldDB" id="A0A8H4FKZ0"/>
<dbReference type="GeneID" id="69020730"/>
<dbReference type="GO" id="GO:0004674">
    <property type="term" value="F:protein serine/threonine kinase activity"/>
    <property type="evidence" value="ECO:0007669"/>
    <property type="project" value="TreeGrafter"/>
</dbReference>
<dbReference type="InterPro" id="IPR011009">
    <property type="entry name" value="Kinase-like_dom_sf"/>
</dbReference>
<evidence type="ECO:0000256" key="1">
    <source>
        <dbReference type="SAM" id="MobiDB-lite"/>
    </source>
</evidence>
<name>A0A8H4FKZ0_COLGL</name>
<dbReference type="PANTHER" id="PTHR24359:SF37">
    <property type="entry name" value="PROTEIN KINASE DOMAIN-CONTAINING PROTEIN"/>
    <property type="match status" value="1"/>
</dbReference>
<gene>
    <name evidence="3" type="ORF">GCG54_00013614</name>
</gene>
<dbReference type="SMART" id="SM00220">
    <property type="entry name" value="S_TKc"/>
    <property type="match status" value="1"/>
</dbReference>
<evidence type="ECO:0000259" key="2">
    <source>
        <dbReference type="PROSITE" id="PS50011"/>
    </source>
</evidence>
<dbReference type="RefSeq" id="XP_045265099.1">
    <property type="nucleotide sequence ID" value="XM_045413465.1"/>
</dbReference>
<dbReference type="EMBL" id="WVTB01000038">
    <property type="protein sequence ID" value="KAF3805940.1"/>
    <property type="molecule type" value="Genomic_DNA"/>
</dbReference>
<comment type="caution">
    <text evidence="3">The sequence shown here is derived from an EMBL/GenBank/DDBJ whole genome shotgun (WGS) entry which is preliminary data.</text>
</comment>
<dbReference type="Gene3D" id="1.10.510.10">
    <property type="entry name" value="Transferase(Phosphotransferase) domain 1"/>
    <property type="match status" value="1"/>
</dbReference>
<sequence length="619" mass="71277">MTDSMPIGDEICIVISDEDCQSSSNRSLGVSPLLGSHNLTDSSSAEFKANGGKRPNYADSGFSENVPADNDQDSLSYQSNPTIFNAGDIADRMRGSFETSKSDDHEFLPYDMLCEIIDLEVVTGLFRVAFKKADESTIAELTTKVLGQDSRRKVFAILVMMEKIPLIYDFIHNNISDKDLPLKVKRGRLQNSKVNVQLCRNDNMMPLKLSDFWSYRDMEDFESRQRTMCIPLFELAHEKIHFHSLKERPTLPFLEYELQQVGGYGSIRKANIHHAHYTNVNGFKNRTRESFAIKELHGVTEKAYKQEIQLFENIGARSPTKEPEHLIQLQFSYLHGDRYFLVFPWADGNLRQFWEKHERNPKNKNGIMWLLHQCKNLTTGLHKVHTLTSLHDPSKAGPKYTWSEIQQGKFKRWGRHGDIKPENILWFQEYETFKDFLVISDFGLTSFNTTESRSKVRAESILGCSGTYRPPELDLGEDISPKYDVWSLGCVFLEFVSWFLLGFSATQKAFTDSRVNCEKEFKQVSEDKFFILERSMESPQTFKAKVKPSVTTWITKLRGHETCTAQLKELLNFIESQMLMPISNNRPDCKQIIAEIHKILETCMEDKDSAQTPMVLRVK</sequence>
<dbReference type="GO" id="GO:0005524">
    <property type="term" value="F:ATP binding"/>
    <property type="evidence" value="ECO:0007669"/>
    <property type="project" value="InterPro"/>
</dbReference>
<dbReference type="Proteomes" id="UP000613401">
    <property type="component" value="Unassembled WGS sequence"/>
</dbReference>
<feature type="region of interest" description="Disordered" evidence="1">
    <location>
        <begin position="45"/>
        <end position="74"/>
    </location>
</feature>
<evidence type="ECO:0000313" key="4">
    <source>
        <dbReference type="Proteomes" id="UP000613401"/>
    </source>
</evidence>
<keyword evidence="4" id="KW-1185">Reference proteome</keyword>
<dbReference type="PROSITE" id="PS50011">
    <property type="entry name" value="PROTEIN_KINASE_DOM"/>
    <property type="match status" value="1"/>
</dbReference>
<evidence type="ECO:0000313" key="3">
    <source>
        <dbReference type="EMBL" id="KAF3805940.1"/>
    </source>
</evidence>
<dbReference type="InterPro" id="IPR000719">
    <property type="entry name" value="Prot_kinase_dom"/>
</dbReference>
<protein>
    <recommendedName>
        <fullName evidence="2">Protein kinase domain-containing protein</fullName>
    </recommendedName>
</protein>
<accession>A0A8H4FKZ0</accession>
<proteinExistence type="predicted"/>
<reference evidence="3" key="1">
    <citation type="journal article" date="2020" name="Phytopathology">
        <title>Genome sequence and comparative analysis of Colletotrichum gloeosporioides isolated from Liriodendron leaves.</title>
        <authorList>
            <person name="Fu F.F."/>
            <person name="Hao Z."/>
            <person name="Wang P."/>
            <person name="Lu Y."/>
            <person name="Xue L.J."/>
            <person name="Wei G."/>
            <person name="Tian Y."/>
            <person name="Baishi H."/>
            <person name="Xu H."/>
            <person name="Shi J."/>
            <person name="Cheng T."/>
            <person name="Wang G."/>
            <person name="Yi Y."/>
            <person name="Chen J."/>
        </authorList>
    </citation>
    <scope>NUCLEOTIDE SEQUENCE</scope>
    <source>
        <strain evidence="3">Lc1</strain>
    </source>
</reference>
<feature type="non-terminal residue" evidence="3">
    <location>
        <position position="619"/>
    </location>
</feature>
<reference evidence="3" key="2">
    <citation type="submission" date="2020-03" db="EMBL/GenBank/DDBJ databases">
        <authorList>
            <person name="Fu F.-F."/>
            <person name="Chen J."/>
        </authorList>
    </citation>
    <scope>NUCLEOTIDE SEQUENCE</scope>
    <source>
        <strain evidence="3">Lc1</strain>
    </source>
</reference>
<dbReference type="Pfam" id="PF00069">
    <property type="entry name" value="Pkinase"/>
    <property type="match status" value="1"/>
</dbReference>